<dbReference type="AlphaFoldDB" id="A0A9N9FR77"/>
<accession>A0A9N9FR77</accession>
<sequence length="124" mass="14854">MVPDTTFKRDLSKELLEIFIKGYENDRVIQVEVNEWFKTHSEPPAQIFQMIFERSNDETDYKTLLAFMYCLGIGTEIDKCETFRYYLTAAEQGDPAIYWYRRAFDCGDTEYSKEQLYYVFLKND</sequence>
<reference evidence="1" key="1">
    <citation type="submission" date="2021-06" db="EMBL/GenBank/DDBJ databases">
        <authorList>
            <person name="Kallberg Y."/>
            <person name="Tangrot J."/>
            <person name="Rosling A."/>
        </authorList>
    </citation>
    <scope>NUCLEOTIDE SEQUENCE</scope>
    <source>
        <strain evidence="1">MT106</strain>
    </source>
</reference>
<evidence type="ECO:0000313" key="2">
    <source>
        <dbReference type="Proteomes" id="UP000789831"/>
    </source>
</evidence>
<dbReference type="SUPFAM" id="SSF81901">
    <property type="entry name" value="HCP-like"/>
    <property type="match status" value="1"/>
</dbReference>
<evidence type="ECO:0000313" key="1">
    <source>
        <dbReference type="EMBL" id="CAG8550731.1"/>
    </source>
</evidence>
<organism evidence="1 2">
    <name type="scientific">Ambispora gerdemannii</name>
    <dbReference type="NCBI Taxonomy" id="144530"/>
    <lineage>
        <taxon>Eukaryota</taxon>
        <taxon>Fungi</taxon>
        <taxon>Fungi incertae sedis</taxon>
        <taxon>Mucoromycota</taxon>
        <taxon>Glomeromycotina</taxon>
        <taxon>Glomeromycetes</taxon>
        <taxon>Archaeosporales</taxon>
        <taxon>Ambisporaceae</taxon>
        <taxon>Ambispora</taxon>
    </lineage>
</organism>
<dbReference type="Gene3D" id="1.25.40.10">
    <property type="entry name" value="Tetratricopeptide repeat domain"/>
    <property type="match status" value="1"/>
</dbReference>
<name>A0A9N9FR77_9GLOM</name>
<dbReference type="Proteomes" id="UP000789831">
    <property type="component" value="Unassembled WGS sequence"/>
</dbReference>
<comment type="caution">
    <text evidence="1">The sequence shown here is derived from an EMBL/GenBank/DDBJ whole genome shotgun (WGS) entry which is preliminary data.</text>
</comment>
<dbReference type="InterPro" id="IPR011990">
    <property type="entry name" value="TPR-like_helical_dom_sf"/>
</dbReference>
<dbReference type="EMBL" id="CAJVPL010001070">
    <property type="protein sequence ID" value="CAG8550731.1"/>
    <property type="molecule type" value="Genomic_DNA"/>
</dbReference>
<keyword evidence="2" id="KW-1185">Reference proteome</keyword>
<proteinExistence type="predicted"/>
<gene>
    <name evidence="1" type="ORF">AGERDE_LOCUS6654</name>
</gene>
<protein>
    <submittedName>
        <fullName evidence="1">12470_t:CDS:1</fullName>
    </submittedName>
</protein>